<name>U5NCK0_9BURK</name>
<reference evidence="3 4" key="1">
    <citation type="journal article" date="2013" name="Genome Biol.">
        <title>Genomic analysis reveals key aspects of prokaryotic symbiosis in the phototrophic consortium "Chlorochromatium aggregatum".</title>
        <authorList>
            <person name="Liu Z."/>
            <person name="Muller J."/>
            <person name="Li T."/>
            <person name="Alvey R.M."/>
            <person name="Vogl K."/>
            <person name="Frigaard N.U."/>
            <person name="Rockwell N.C."/>
            <person name="Boyd E.S."/>
            <person name="Tomsho L.P."/>
            <person name="Schuster S.C."/>
            <person name="Henke P."/>
            <person name="Rohde M."/>
            <person name="Overmann J."/>
            <person name="Bryant D.A."/>
        </authorList>
    </citation>
    <scope>NUCLEOTIDE SEQUENCE [LARGE SCALE GENOMIC DNA]</scope>
    <source>
        <strain evidence="3">CR</strain>
    </source>
</reference>
<feature type="domain" description="PTS EIIA type-4" evidence="2">
    <location>
        <begin position="1"/>
        <end position="135"/>
    </location>
</feature>
<keyword evidence="1 3" id="KW-0808">Transferase</keyword>
<organism evidence="3 4">
    <name type="scientific">Candidatus Symbiobacter mobilis CR</name>
    <dbReference type="NCBI Taxonomy" id="946483"/>
    <lineage>
        <taxon>Bacteria</taxon>
        <taxon>Pseudomonadati</taxon>
        <taxon>Pseudomonadota</taxon>
        <taxon>Betaproteobacteria</taxon>
        <taxon>Burkholderiales</taxon>
        <taxon>Comamonadaceae</taxon>
    </lineage>
</organism>
<dbReference type="InterPro" id="IPR004701">
    <property type="entry name" value="PTS_EIIA_man-typ"/>
</dbReference>
<dbReference type="GO" id="GO:0009401">
    <property type="term" value="P:phosphoenolpyruvate-dependent sugar phosphotransferase system"/>
    <property type="evidence" value="ECO:0007669"/>
    <property type="project" value="InterPro"/>
</dbReference>
<dbReference type="eggNOG" id="COG2893">
    <property type="taxonomic scope" value="Bacteria"/>
</dbReference>
<dbReference type="Gene3D" id="3.40.50.510">
    <property type="entry name" value="Phosphotransferase system, mannose-type IIA component"/>
    <property type="match status" value="1"/>
</dbReference>
<dbReference type="RefSeq" id="WP_022774487.1">
    <property type="nucleotide sequence ID" value="NC_022576.1"/>
</dbReference>
<dbReference type="GO" id="GO:0016740">
    <property type="term" value="F:transferase activity"/>
    <property type="evidence" value="ECO:0007669"/>
    <property type="project" value="UniProtKB-KW"/>
</dbReference>
<dbReference type="SUPFAM" id="SSF53062">
    <property type="entry name" value="PTS system fructose IIA component-like"/>
    <property type="match status" value="1"/>
</dbReference>
<evidence type="ECO:0000313" key="4">
    <source>
        <dbReference type="Proteomes" id="UP000017184"/>
    </source>
</evidence>
<accession>U5NCK0</accession>
<dbReference type="AlphaFoldDB" id="U5NCK0"/>
<dbReference type="Pfam" id="PF03610">
    <property type="entry name" value="EIIA-man"/>
    <property type="match status" value="1"/>
</dbReference>
<dbReference type="PANTHER" id="PTHR33799">
    <property type="entry name" value="PTS PERMEASE-RELATED-RELATED"/>
    <property type="match status" value="1"/>
</dbReference>
<evidence type="ECO:0000313" key="3">
    <source>
        <dbReference type="EMBL" id="AGX87948.1"/>
    </source>
</evidence>
<dbReference type="GO" id="GO:0016020">
    <property type="term" value="C:membrane"/>
    <property type="evidence" value="ECO:0007669"/>
    <property type="project" value="InterPro"/>
</dbReference>
<evidence type="ECO:0000256" key="1">
    <source>
        <dbReference type="ARBA" id="ARBA00022679"/>
    </source>
</evidence>
<gene>
    <name evidence="3" type="ORF">Cenrod_1867</name>
</gene>
<dbReference type="STRING" id="946483.Cenrod_1867"/>
<evidence type="ECO:0000259" key="2">
    <source>
        <dbReference type="PROSITE" id="PS51096"/>
    </source>
</evidence>
<protein>
    <submittedName>
        <fullName evidence="3">Phosphotransferase system IIA component</fullName>
    </submittedName>
</protein>
<dbReference type="InterPro" id="IPR051471">
    <property type="entry name" value="Bacterial_PTS_sugar_comp"/>
</dbReference>
<sequence>MNAILLLAHAPLASALRTCALHVFPDAGLQVIAVDVHADHGVEDTLCQARNALDGPQCDRVQCDGIPPYDGILVLTDMQGATPGNVARKFVEESPRPARLLCGANLPMLLRAVTYCGEPLDAMLERARAGGIQGVVAYAPDMPSLTSSSTFATHPPISESTPR</sequence>
<dbReference type="Proteomes" id="UP000017184">
    <property type="component" value="Chromosome"/>
</dbReference>
<dbReference type="OrthoDB" id="8795346at2"/>
<proteinExistence type="predicted"/>
<dbReference type="KEGG" id="cbx:Cenrod_1867"/>
<dbReference type="PANTHER" id="PTHR33799:SF1">
    <property type="entry name" value="PTS SYSTEM MANNOSE-SPECIFIC EIIAB COMPONENT-RELATED"/>
    <property type="match status" value="1"/>
</dbReference>
<keyword evidence="4" id="KW-1185">Reference proteome</keyword>
<dbReference type="HOGENOM" id="CLU_123235_0_0_4"/>
<dbReference type="InterPro" id="IPR036662">
    <property type="entry name" value="PTS_EIIA_man-typ_sf"/>
</dbReference>
<dbReference type="EMBL" id="CP004885">
    <property type="protein sequence ID" value="AGX87948.1"/>
    <property type="molecule type" value="Genomic_DNA"/>
</dbReference>
<dbReference type="PROSITE" id="PS51096">
    <property type="entry name" value="PTS_EIIA_TYPE_4"/>
    <property type="match status" value="1"/>
</dbReference>